<organism evidence="2 3">
    <name type="scientific">OM182 bacterium</name>
    <dbReference type="NCBI Taxonomy" id="2510334"/>
    <lineage>
        <taxon>Bacteria</taxon>
        <taxon>Pseudomonadati</taxon>
        <taxon>Pseudomonadota</taxon>
        <taxon>Gammaproteobacteria</taxon>
        <taxon>OMG group</taxon>
        <taxon>OM182 clade</taxon>
    </lineage>
</organism>
<dbReference type="Proteomes" id="UP000316199">
    <property type="component" value="Unassembled WGS sequence"/>
</dbReference>
<feature type="transmembrane region" description="Helical" evidence="1">
    <location>
        <begin position="37"/>
        <end position="55"/>
    </location>
</feature>
<keyword evidence="1" id="KW-0472">Membrane</keyword>
<proteinExistence type="predicted"/>
<evidence type="ECO:0000313" key="2">
    <source>
        <dbReference type="EMBL" id="RZO76569.1"/>
    </source>
</evidence>
<gene>
    <name evidence="2" type="ORF">EVA68_03920</name>
</gene>
<dbReference type="EMBL" id="SHAG01000010">
    <property type="protein sequence ID" value="RZO76569.1"/>
    <property type="molecule type" value="Genomic_DNA"/>
</dbReference>
<evidence type="ECO:0000313" key="3">
    <source>
        <dbReference type="Proteomes" id="UP000316199"/>
    </source>
</evidence>
<protein>
    <submittedName>
        <fullName evidence="2">Uncharacterized protein</fullName>
    </submittedName>
</protein>
<comment type="caution">
    <text evidence="2">The sequence shown here is derived from an EMBL/GenBank/DDBJ whole genome shotgun (WGS) entry which is preliminary data.</text>
</comment>
<keyword evidence="1" id="KW-0812">Transmembrane</keyword>
<sequence length="76" mass="8677">MTDQPVFFGILPWISLTVSVARTFDPLAKAIDEVVLSRAEIFRIIIGIFILRMALGIHRRSIVVFDYLLACNLRDE</sequence>
<accession>A0A520S288</accession>
<keyword evidence="1" id="KW-1133">Transmembrane helix</keyword>
<dbReference type="AlphaFoldDB" id="A0A520S288"/>
<evidence type="ECO:0000256" key="1">
    <source>
        <dbReference type="SAM" id="Phobius"/>
    </source>
</evidence>
<name>A0A520S288_9GAMM</name>
<reference evidence="2 3" key="1">
    <citation type="submission" date="2019-02" db="EMBL/GenBank/DDBJ databases">
        <title>Prokaryotic population dynamics and viral predation in marine succession experiment using metagenomics: the confinement effect.</title>
        <authorList>
            <person name="Haro-Moreno J.M."/>
            <person name="Rodriguez-Valera F."/>
            <person name="Lopez-Perez M."/>
        </authorList>
    </citation>
    <scope>NUCLEOTIDE SEQUENCE [LARGE SCALE GENOMIC DNA]</scope>
    <source>
        <strain evidence="2">MED-G157</strain>
    </source>
</reference>